<name>A0A9W6R4Y5_9PSEU</name>
<dbReference type="Proteomes" id="UP001165136">
    <property type="component" value="Unassembled WGS sequence"/>
</dbReference>
<keyword evidence="3" id="KW-1185">Reference proteome</keyword>
<protein>
    <submittedName>
        <fullName evidence="2">Uncharacterized protein</fullName>
    </submittedName>
</protein>
<evidence type="ECO:0000313" key="3">
    <source>
        <dbReference type="Proteomes" id="UP001165136"/>
    </source>
</evidence>
<comment type="caution">
    <text evidence="2">The sequence shown here is derived from an EMBL/GenBank/DDBJ whole genome shotgun (WGS) entry which is preliminary data.</text>
</comment>
<accession>A0A9W6R4Y5</accession>
<gene>
    <name evidence="2" type="ORF">Atai01_41890</name>
</gene>
<dbReference type="EMBL" id="BSTI01000008">
    <property type="protein sequence ID" value="GLY67570.1"/>
    <property type="molecule type" value="Genomic_DNA"/>
</dbReference>
<evidence type="ECO:0000256" key="1">
    <source>
        <dbReference type="SAM" id="MobiDB-lite"/>
    </source>
</evidence>
<dbReference type="AlphaFoldDB" id="A0A9W6R4Y5"/>
<organism evidence="2 3">
    <name type="scientific">Amycolatopsis taiwanensis</name>
    <dbReference type="NCBI Taxonomy" id="342230"/>
    <lineage>
        <taxon>Bacteria</taxon>
        <taxon>Bacillati</taxon>
        <taxon>Actinomycetota</taxon>
        <taxon>Actinomycetes</taxon>
        <taxon>Pseudonocardiales</taxon>
        <taxon>Pseudonocardiaceae</taxon>
        <taxon>Amycolatopsis</taxon>
    </lineage>
</organism>
<feature type="region of interest" description="Disordered" evidence="1">
    <location>
        <begin position="59"/>
        <end position="84"/>
    </location>
</feature>
<sequence>MRVDGEVSSRAFPLGVQHAGVFEQHSRSGGQPHVPAFMFEQFDVQVATQLPQLMRYGRRGEVQGGCGSGDRPVLGQDTKDTKPP</sequence>
<reference evidence="2" key="1">
    <citation type="submission" date="2023-03" db="EMBL/GenBank/DDBJ databases">
        <title>Amycolatopsis taiwanensis NBRC 103393.</title>
        <authorList>
            <person name="Ichikawa N."/>
            <person name="Sato H."/>
            <person name="Tonouchi N."/>
        </authorList>
    </citation>
    <scope>NUCLEOTIDE SEQUENCE</scope>
    <source>
        <strain evidence="2">NBRC 103393</strain>
    </source>
</reference>
<proteinExistence type="predicted"/>
<evidence type="ECO:0000313" key="2">
    <source>
        <dbReference type="EMBL" id="GLY67570.1"/>
    </source>
</evidence>